<dbReference type="Pfam" id="PF00109">
    <property type="entry name" value="ketoacyl-synt"/>
    <property type="match status" value="2"/>
</dbReference>
<keyword evidence="4" id="KW-0012">Acyltransferase</keyword>
<dbReference type="GO" id="GO:0004315">
    <property type="term" value="F:3-oxoacyl-[acyl-carrier-protein] synthase activity"/>
    <property type="evidence" value="ECO:0007669"/>
    <property type="project" value="InterPro"/>
</dbReference>
<evidence type="ECO:0000256" key="3">
    <source>
        <dbReference type="ARBA" id="ARBA00022679"/>
    </source>
</evidence>
<comment type="caution">
    <text evidence="7">The sequence shown here is derived from an EMBL/GenBank/DDBJ whole genome shotgun (WGS) entry which is preliminary data.</text>
</comment>
<keyword evidence="8" id="KW-1185">Reference proteome</keyword>
<name>A0A9W6QKJ0_9PSEU</name>
<dbReference type="SUPFAM" id="SSF55048">
    <property type="entry name" value="Probable ACP-binding domain of malonyl-CoA ACP transacylase"/>
    <property type="match status" value="2"/>
</dbReference>
<feature type="domain" description="Ketosynthase family 3 (KS3)" evidence="6">
    <location>
        <begin position="7"/>
        <end position="418"/>
    </location>
</feature>
<dbReference type="SMART" id="SM01294">
    <property type="entry name" value="PKS_PP_betabranch"/>
    <property type="match status" value="1"/>
</dbReference>
<dbReference type="SUPFAM" id="SSF51735">
    <property type="entry name" value="NAD(P)-binding Rossmann-fold domains"/>
    <property type="match status" value="2"/>
</dbReference>
<dbReference type="CDD" id="cd08952">
    <property type="entry name" value="KR_1_SDR_x"/>
    <property type="match status" value="1"/>
</dbReference>
<gene>
    <name evidence="7" type="ORF">Aglo03_07090</name>
</gene>
<dbReference type="InterPro" id="IPR009081">
    <property type="entry name" value="PP-bd_ACP"/>
</dbReference>
<dbReference type="InterPro" id="IPR020841">
    <property type="entry name" value="PKS_Beta-ketoAc_synthase_dom"/>
</dbReference>
<dbReference type="Proteomes" id="UP001165042">
    <property type="component" value="Unassembled WGS sequence"/>
</dbReference>
<dbReference type="SMART" id="SM00822">
    <property type="entry name" value="PKS_KR"/>
    <property type="match status" value="1"/>
</dbReference>
<proteinExistence type="predicted"/>
<dbReference type="InterPro" id="IPR014031">
    <property type="entry name" value="Ketoacyl_synth_C"/>
</dbReference>
<reference evidence="7" key="1">
    <citation type="submission" date="2023-02" db="EMBL/GenBank/DDBJ databases">
        <title>Actinokineospora globicatena NBRC 15670.</title>
        <authorList>
            <person name="Ichikawa N."/>
            <person name="Sato H."/>
            <person name="Tonouchi N."/>
        </authorList>
    </citation>
    <scope>NUCLEOTIDE SEQUENCE</scope>
    <source>
        <strain evidence="7">NBRC 15670</strain>
    </source>
</reference>
<feature type="domain" description="Carrier" evidence="5">
    <location>
        <begin position="2318"/>
        <end position="2393"/>
    </location>
</feature>
<dbReference type="InterPro" id="IPR014030">
    <property type="entry name" value="Ketoacyl_synth_N"/>
</dbReference>
<dbReference type="InterPro" id="IPR013968">
    <property type="entry name" value="PKS_KR"/>
</dbReference>
<feature type="domain" description="Carrier" evidence="5">
    <location>
        <begin position="880"/>
        <end position="957"/>
    </location>
</feature>
<keyword evidence="1" id="KW-0596">Phosphopantetheine</keyword>
<dbReference type="InterPro" id="IPR020806">
    <property type="entry name" value="PKS_PP-bd"/>
</dbReference>
<feature type="domain" description="Ketosynthase family 3 (KS3)" evidence="6">
    <location>
        <begin position="974"/>
        <end position="1388"/>
    </location>
</feature>
<keyword evidence="3" id="KW-0808">Transferase</keyword>
<dbReference type="SUPFAM" id="SSF47336">
    <property type="entry name" value="ACP-like"/>
    <property type="match status" value="2"/>
</dbReference>
<dbReference type="Gene3D" id="3.40.366.10">
    <property type="entry name" value="Malonyl-Coenzyme A Acyl Carrier Protein, domain 2"/>
    <property type="match status" value="2"/>
</dbReference>
<dbReference type="SMART" id="SM00827">
    <property type="entry name" value="PKS_AT"/>
    <property type="match status" value="2"/>
</dbReference>
<dbReference type="Gene3D" id="3.30.70.3290">
    <property type="match status" value="2"/>
</dbReference>
<dbReference type="SUPFAM" id="SSF53901">
    <property type="entry name" value="Thiolase-like"/>
    <property type="match status" value="2"/>
</dbReference>
<dbReference type="InterPro" id="IPR016036">
    <property type="entry name" value="Malonyl_transacylase_ACP-bd"/>
</dbReference>
<keyword evidence="2" id="KW-0597">Phosphoprotein</keyword>
<dbReference type="GO" id="GO:0031177">
    <property type="term" value="F:phosphopantetheine binding"/>
    <property type="evidence" value="ECO:0007669"/>
    <property type="project" value="InterPro"/>
</dbReference>
<protein>
    <recommendedName>
        <fullName evidence="9">Acyl transferase domain-containing protein</fullName>
    </recommendedName>
</protein>
<dbReference type="InterPro" id="IPR050091">
    <property type="entry name" value="PKS_NRPS_Biosynth_Enz"/>
</dbReference>
<dbReference type="InterPro" id="IPR016039">
    <property type="entry name" value="Thiolase-like"/>
</dbReference>
<dbReference type="InterPro" id="IPR032821">
    <property type="entry name" value="PKS_assoc"/>
</dbReference>
<dbReference type="FunFam" id="3.40.366.10:FF:000002">
    <property type="entry name" value="Probable polyketide synthase 2"/>
    <property type="match status" value="1"/>
</dbReference>
<evidence type="ECO:0000313" key="7">
    <source>
        <dbReference type="EMBL" id="GLW89893.1"/>
    </source>
</evidence>
<evidence type="ECO:0000313" key="8">
    <source>
        <dbReference type="Proteomes" id="UP001165042"/>
    </source>
</evidence>
<dbReference type="InterPro" id="IPR014043">
    <property type="entry name" value="Acyl_transferase_dom"/>
</dbReference>
<sequence>MTRPGAGEPIAVVGLACRLPQAPDPVSYWRLLRTGTDAVTTVPPGRGGGGAVSRWGGFLAEVDRFDAEFFGISTREAAAIDPQQRLALELAWEALEDAGTPAEELRGTATGVFLGAIADDYGVLLRAKRPDSTAPYHYTGTHRSLIANRVSYVLGLRGPSLTVDSGQSSSLVGVQLACASLRSGESEVAIAGGVHLNLSAEGDRVLADFGALSPDGRCFTFDTRANGYVRGEGGGVVVLKRADRARADGDRVHCLILGGAVNNDGGGAGLAVPVAAAQASLLRDAYRNAGVDPAAVHYVELHGSATAVGDPVEAAALGEVLGAGRSPGDDLRVGSVKTNIGHLEGAAGIAGLLKVALAIRYREVPPSLHFTTPNPGIPLRELNLRVQQVPGPWPSSTPLAGVSAFGMGGTNCHLVLSGVPEPEPARGGSAVIAPYVVSAATPAALAAQAARLREHLSVAAHRGVDIGYSLAMTRSPLAQRAALVVHNETALLTGLEALATGTDAPGLGRGIATRDRQAVFVFPGQGTQWIGMGRDLLDASPVFAASVETCASALAPHVDWSLVDVLRGAAGAPPLDRDEVVQPTLFAVMVSLAALWSSWGVRPVAVVGHSQGEIAAACVAGALSVEDAARVVAVRGRLLASMAGTGSMATLRLPVDQVRLLLAPWRDRITVAGVNGPASTVVSGDRDALAELLADCARRGTRTRDLPVEYASHSPHLDGVRDELLARLASVTPREPSTPVYSTTTGRLLDRPLGAEYWFDNLRRPVLFESAVRTLLDHGHDTFVEISPHPVLVADVREIAAGAAREVVSFGTLRRGGGVHEAAMALSRAHVHGLRVDWRAVFAGSGARRVDLPTYAFQRERHWLDAPLPDVEPSTTPPRVPHADVLALVLASVGAVLGHRGPAASPDRTFRDLGLDSAHVVELCDRLGAATGLTLTPSAVFDCPTPQRLADRLRASVAGEPEPVATMLSESDADDPVVVVGMGCRFPGGVHSPDELWRLLAAGEDAVSGFPDDRGWDRLPAPPVRAGAFLLGASGFDADFFGISPREALAMDPQQRLLLEVAWETVESAGIDPRSLRGGRVGVVVGATALDYGPRLHEGGEREAGYVLTGSTMSLASGRIAYAFGFEGPAVTVDTACSSSLVALHQACRSLRAGECDLALAGGVAVMATPGMFVEFSHQGGLAADGRCKPFADGADGTGWGEGAGLVLVERLSAARRAGHRVLAVVRGSAVNSDGASNGLTAPNGRAQERVVRQALDGAGLEPSDVDFVEAHGTGTALGDPIEARALAAAYGRDRDRPLWLGSVKANIGHAQAAAGVAGVIKVVLALRHGELPRTPHVDSPTSAVDWSTGAVRLVTEHTPWPDTGRPRRAGVSAFGISGTNAHAVLEQAPPESEDRGSGEARVLVPWVLSGATPPALRAQAERLSAHLSGNPDLTAVDVAYSLGTTRAALTERAVVLGASRTALLAGLRALAEGRPAPGVVTGTSGSGRVGFVFSGQGGQWPGMGRGLHGVFPVFAAAFDEACAEVDKHLGRAVGVRDVVFGSDEALLDRTLWAQPGLFALQIGLVRLFESWGVRPDVVLGHSVGEVAAAHAAGVLSLPEAARLVAWRARLMDGLPSGGAMVAVTAGVDVVRPFLGDRVGIASVNGPESVVLSGDRDALTDVIARLDRPVRTTWLRVSHAFHSHRMEPVLAEFARIAESVVFGAAAVPVVSTLTGEPDTTGVMSAAGYWVRQVREPVRFAEGVDALARRGVDTVVEIGPDGALSALVEACAPALRRGRDEVRSITSAVAGVHARGGEVDWAAFHAGTGARRVDLPTYAFQRGRYWLDSCGPRSVGDDSAPAEWCYRVAWRRAVEPPGSDEFPGTWLVVGRGGQVTECVAALRGRGASVVVVDSGAGSAPLGERVRDLCAGRPDLRGVVSVLGLDDSPEPGLPSVTRGLALTLDLVRAMVSAEVRLWLVTSGGVAVGEVPVRPTQALLWGLGRVVGLEHPRAWGGLIDLPGTLDPDARERLADVLVGVGEDEIAIRADGVFARRLVRHDASVPAWEPRGTVLITGGTGALGAHVARWLAGAGVEHVVLVSRSGARAPGADGLCADLGALGARVSIAACDVADREALARVLASVPTVNAVVHAAGVRENGDTASVDLAEVDRALSAKVVGAENLDSLLVDVELDAFVVFSSVSATWGARGDGVYAAANAYLDAVAERRRARGLPATAVAWGPWAGAGMASGTVGEDLIGHGLNPMRPGYALAALRRVVGCRESTPVVADVDWARFGPRYSAARPGGLFSELIEVARQAEDDVALDWRRRLAGVPGPVGDRLLLDLVLGESAAVLGQDDPDAIAPQRAFRDCGCDSRAVVELRARLTRATGLPLPPTIVYSHPTPAALAAELRSRLLPAPSEPDTPATDAGASIDAMDIAELVEAARRERAC</sequence>
<dbReference type="Gene3D" id="3.40.50.720">
    <property type="entry name" value="NAD(P)-binding Rossmann-like Domain"/>
    <property type="match status" value="1"/>
</dbReference>
<dbReference type="Pfam" id="PF16197">
    <property type="entry name" value="KAsynt_C_assoc"/>
    <property type="match status" value="2"/>
</dbReference>
<dbReference type="PANTHER" id="PTHR43775:SF51">
    <property type="entry name" value="INACTIVE PHENOLPHTHIOCEROL SYNTHESIS POLYKETIDE SYNTHASE TYPE I PKS1-RELATED"/>
    <property type="match status" value="1"/>
</dbReference>
<dbReference type="Pfam" id="PF02801">
    <property type="entry name" value="Ketoacyl-synt_C"/>
    <property type="match status" value="2"/>
</dbReference>
<dbReference type="PANTHER" id="PTHR43775">
    <property type="entry name" value="FATTY ACID SYNTHASE"/>
    <property type="match status" value="1"/>
</dbReference>
<dbReference type="InterPro" id="IPR036736">
    <property type="entry name" value="ACP-like_sf"/>
</dbReference>
<evidence type="ECO:0000259" key="5">
    <source>
        <dbReference type="PROSITE" id="PS50075"/>
    </source>
</evidence>
<dbReference type="Pfam" id="PF00698">
    <property type="entry name" value="Acyl_transf_1"/>
    <property type="match status" value="2"/>
</dbReference>
<accession>A0A9W6QKJ0</accession>
<dbReference type="GO" id="GO:0004312">
    <property type="term" value="F:fatty acid synthase activity"/>
    <property type="evidence" value="ECO:0007669"/>
    <property type="project" value="TreeGrafter"/>
</dbReference>
<dbReference type="RefSeq" id="WP_285607441.1">
    <property type="nucleotide sequence ID" value="NZ_BSSD01000001.1"/>
</dbReference>
<dbReference type="PROSITE" id="PS50075">
    <property type="entry name" value="CARRIER"/>
    <property type="match status" value="2"/>
</dbReference>
<dbReference type="Pfam" id="PF08659">
    <property type="entry name" value="KR"/>
    <property type="match status" value="1"/>
</dbReference>
<dbReference type="InterPro" id="IPR001227">
    <property type="entry name" value="Ac_transferase_dom_sf"/>
</dbReference>
<dbReference type="InterPro" id="IPR016035">
    <property type="entry name" value="Acyl_Trfase/lysoPLipase"/>
</dbReference>
<dbReference type="EMBL" id="BSSD01000001">
    <property type="protein sequence ID" value="GLW89893.1"/>
    <property type="molecule type" value="Genomic_DNA"/>
</dbReference>
<evidence type="ECO:0008006" key="9">
    <source>
        <dbReference type="Google" id="ProtNLM"/>
    </source>
</evidence>
<dbReference type="InterPro" id="IPR057326">
    <property type="entry name" value="KR_dom"/>
</dbReference>
<evidence type="ECO:0000256" key="1">
    <source>
        <dbReference type="ARBA" id="ARBA00022450"/>
    </source>
</evidence>
<dbReference type="Gene3D" id="1.10.1200.10">
    <property type="entry name" value="ACP-like"/>
    <property type="match status" value="2"/>
</dbReference>
<dbReference type="FunFam" id="3.40.47.10:FF:000019">
    <property type="entry name" value="Polyketide synthase type I"/>
    <property type="match status" value="1"/>
</dbReference>
<dbReference type="PROSITE" id="PS52004">
    <property type="entry name" value="KS3_2"/>
    <property type="match status" value="2"/>
</dbReference>
<dbReference type="InterPro" id="IPR036291">
    <property type="entry name" value="NAD(P)-bd_dom_sf"/>
</dbReference>
<dbReference type="PROSITE" id="PS00606">
    <property type="entry name" value="KS3_1"/>
    <property type="match status" value="1"/>
</dbReference>
<evidence type="ECO:0000256" key="2">
    <source>
        <dbReference type="ARBA" id="ARBA00022553"/>
    </source>
</evidence>
<evidence type="ECO:0000256" key="4">
    <source>
        <dbReference type="ARBA" id="ARBA00023315"/>
    </source>
</evidence>
<dbReference type="SMART" id="SM00825">
    <property type="entry name" value="PKS_KS"/>
    <property type="match status" value="2"/>
</dbReference>
<dbReference type="CDD" id="cd00833">
    <property type="entry name" value="PKS"/>
    <property type="match status" value="2"/>
</dbReference>
<dbReference type="SMART" id="SM00823">
    <property type="entry name" value="PKS_PP"/>
    <property type="match status" value="2"/>
</dbReference>
<organism evidence="7 8">
    <name type="scientific">Actinokineospora globicatena</name>
    <dbReference type="NCBI Taxonomy" id="103729"/>
    <lineage>
        <taxon>Bacteria</taxon>
        <taxon>Bacillati</taxon>
        <taxon>Actinomycetota</taxon>
        <taxon>Actinomycetes</taxon>
        <taxon>Pseudonocardiales</taxon>
        <taxon>Pseudonocardiaceae</taxon>
        <taxon>Actinokineospora</taxon>
    </lineage>
</organism>
<dbReference type="GO" id="GO:0006633">
    <property type="term" value="P:fatty acid biosynthetic process"/>
    <property type="evidence" value="ECO:0007669"/>
    <property type="project" value="InterPro"/>
</dbReference>
<evidence type="ECO:0000259" key="6">
    <source>
        <dbReference type="PROSITE" id="PS52004"/>
    </source>
</evidence>
<dbReference type="InterPro" id="IPR018201">
    <property type="entry name" value="Ketoacyl_synth_AS"/>
</dbReference>
<dbReference type="SUPFAM" id="SSF52151">
    <property type="entry name" value="FabD/lysophospholipase-like"/>
    <property type="match status" value="2"/>
</dbReference>
<dbReference type="Gene3D" id="3.40.47.10">
    <property type="match status" value="2"/>
</dbReference>
<dbReference type="Pfam" id="PF00550">
    <property type="entry name" value="PP-binding"/>
    <property type="match status" value="2"/>
</dbReference>